<dbReference type="PANTHER" id="PTHR45586:SF14">
    <property type="entry name" value="TETRATRICOPEPTIDE TPR_2 REPEAT PROTEIN"/>
    <property type="match status" value="1"/>
</dbReference>
<dbReference type="OrthoDB" id="581415at2"/>
<dbReference type="InterPro" id="IPR011990">
    <property type="entry name" value="TPR-like_helical_dom_sf"/>
</dbReference>
<name>U5QBJ9_GLOK1</name>
<evidence type="ECO:0000256" key="1">
    <source>
        <dbReference type="ARBA" id="ARBA00022737"/>
    </source>
</evidence>
<feature type="compositionally biased region" description="Basic and acidic residues" evidence="3">
    <location>
        <begin position="215"/>
        <end position="226"/>
    </location>
</feature>
<keyword evidence="4" id="KW-0472">Membrane</keyword>
<feature type="compositionally biased region" description="Pro residues" evidence="3">
    <location>
        <begin position="231"/>
        <end position="243"/>
    </location>
</feature>
<dbReference type="Pfam" id="PF14559">
    <property type="entry name" value="TPR_19"/>
    <property type="match status" value="1"/>
</dbReference>
<evidence type="ECO:0000256" key="4">
    <source>
        <dbReference type="SAM" id="Phobius"/>
    </source>
</evidence>
<sequence length="243" mass="26955">MASKNRKFLLFGIAFFGAVGFVGPLLFTLFSIFTGVEKAPAPRTPTAENQADPARTRQEIAGYEKILQREPNNVTALSSLATLYLQQFQFDRAIPLVARLADQQPDNPRIRLQLAELYQVSGKPAQAQAQYLKAIPVYEKLASQQPDNLSERLQLAQIYQLAGQPDKAEKAYDQVLAKDKKRFEALIGKGDLRLKAGNKTAAQALYSQAEQAAPAEEKPRVQEYVKSRLNPPKPPVAPKPQPK</sequence>
<dbReference type="SMART" id="SM00028">
    <property type="entry name" value="TPR"/>
    <property type="match status" value="4"/>
</dbReference>
<dbReference type="RefSeq" id="WP_023171257.1">
    <property type="nucleotide sequence ID" value="NC_022600.1"/>
</dbReference>
<feature type="region of interest" description="Disordered" evidence="3">
    <location>
        <begin position="209"/>
        <end position="243"/>
    </location>
</feature>
<accession>U5QBJ9</accession>
<dbReference type="PANTHER" id="PTHR45586">
    <property type="entry name" value="TPR REPEAT-CONTAINING PROTEIN PA4667"/>
    <property type="match status" value="1"/>
</dbReference>
<dbReference type="Pfam" id="PF13424">
    <property type="entry name" value="TPR_12"/>
    <property type="match status" value="1"/>
</dbReference>
<evidence type="ECO:0000313" key="5">
    <source>
        <dbReference type="EMBL" id="AGY56272.1"/>
    </source>
</evidence>
<dbReference type="InterPro" id="IPR019734">
    <property type="entry name" value="TPR_rpt"/>
</dbReference>
<keyword evidence="1" id="KW-0677">Repeat</keyword>
<dbReference type="KEGG" id="glj:GKIL_0025"/>
<dbReference type="STRING" id="1183438.GKIL_0025"/>
<organism evidence="5 6">
    <name type="scientific">Gloeobacter kilaueensis (strain ATCC BAA-2537 / CCAP 1431/1 / ULC 316 / JS1)</name>
    <dbReference type="NCBI Taxonomy" id="1183438"/>
    <lineage>
        <taxon>Bacteria</taxon>
        <taxon>Bacillati</taxon>
        <taxon>Cyanobacteriota</taxon>
        <taxon>Cyanophyceae</taxon>
        <taxon>Gloeobacterales</taxon>
        <taxon>Gloeobacteraceae</taxon>
        <taxon>Gloeobacter</taxon>
    </lineage>
</organism>
<evidence type="ECO:0000256" key="2">
    <source>
        <dbReference type="ARBA" id="ARBA00022803"/>
    </source>
</evidence>
<dbReference type="InterPro" id="IPR051012">
    <property type="entry name" value="CellSynth/LPSAsmb/PSIAsmb"/>
</dbReference>
<dbReference type="Proteomes" id="UP000017396">
    <property type="component" value="Chromosome"/>
</dbReference>
<dbReference type="Gene3D" id="1.25.40.10">
    <property type="entry name" value="Tetratricopeptide repeat domain"/>
    <property type="match status" value="2"/>
</dbReference>
<evidence type="ECO:0000313" key="6">
    <source>
        <dbReference type="Proteomes" id="UP000017396"/>
    </source>
</evidence>
<dbReference type="HOGENOM" id="CLU_1254450_0_0_3"/>
<keyword evidence="2" id="KW-0802">TPR repeat</keyword>
<dbReference type="eggNOG" id="COG0457">
    <property type="taxonomic scope" value="Bacteria"/>
</dbReference>
<dbReference type="AlphaFoldDB" id="U5QBJ9"/>
<proteinExistence type="predicted"/>
<keyword evidence="6" id="KW-1185">Reference proteome</keyword>
<dbReference type="EMBL" id="CP003587">
    <property type="protein sequence ID" value="AGY56272.1"/>
    <property type="molecule type" value="Genomic_DNA"/>
</dbReference>
<evidence type="ECO:0000256" key="3">
    <source>
        <dbReference type="SAM" id="MobiDB-lite"/>
    </source>
</evidence>
<dbReference type="SUPFAM" id="SSF48452">
    <property type="entry name" value="TPR-like"/>
    <property type="match status" value="1"/>
</dbReference>
<protein>
    <submittedName>
        <fullName evidence="5">Tetratricopeptide repeat protein</fullName>
    </submittedName>
</protein>
<gene>
    <name evidence="5" type="ORF">GKIL_0025</name>
</gene>
<keyword evidence="4" id="KW-1133">Transmembrane helix</keyword>
<reference evidence="5 6" key="1">
    <citation type="journal article" date="2013" name="PLoS ONE">
        <title>Cultivation and Complete Genome Sequencing of Gloeobacter kilaueensis sp. nov., from a Lava Cave in Kilauea Caldera, Hawai'i.</title>
        <authorList>
            <person name="Saw J.H."/>
            <person name="Schatz M."/>
            <person name="Brown M.V."/>
            <person name="Kunkel D.D."/>
            <person name="Foster J.S."/>
            <person name="Shick H."/>
            <person name="Christensen S."/>
            <person name="Hou S."/>
            <person name="Wan X."/>
            <person name="Donachie S.P."/>
        </authorList>
    </citation>
    <scope>NUCLEOTIDE SEQUENCE [LARGE SCALE GENOMIC DNA]</scope>
    <source>
        <strain evidence="6">JS</strain>
    </source>
</reference>
<feature type="transmembrane region" description="Helical" evidence="4">
    <location>
        <begin position="9"/>
        <end position="33"/>
    </location>
</feature>
<keyword evidence="4" id="KW-0812">Transmembrane</keyword>